<keyword evidence="4" id="KW-0812">Transmembrane</keyword>
<evidence type="ECO:0000313" key="8">
    <source>
        <dbReference type="Proteomes" id="UP000054383"/>
    </source>
</evidence>
<dbReference type="InterPro" id="IPR036291">
    <property type="entry name" value="NAD(P)-bd_dom_sf"/>
</dbReference>
<dbReference type="Pfam" id="PF07690">
    <property type="entry name" value="MFS_1"/>
    <property type="match status" value="1"/>
</dbReference>
<dbReference type="GO" id="GO:0016020">
    <property type="term" value="C:membrane"/>
    <property type="evidence" value="ECO:0007669"/>
    <property type="project" value="UniProtKB-SubCell"/>
</dbReference>
<comment type="subcellular location">
    <subcellularLocation>
        <location evidence="1">Membrane</location>
        <topology evidence="1">Multi-pass membrane protein</topology>
    </subcellularLocation>
</comment>
<dbReference type="GO" id="GO:0016491">
    <property type="term" value="F:oxidoreductase activity"/>
    <property type="evidence" value="ECO:0007669"/>
    <property type="project" value="UniProtKB-KW"/>
</dbReference>
<dbReference type="InterPro" id="IPR000683">
    <property type="entry name" value="Gfo/Idh/MocA-like_OxRdtase_N"/>
</dbReference>
<dbReference type="STRING" id="28573.A0A0U1M0D7"/>
<comment type="similarity">
    <text evidence="2">Belongs to the Gfo/Idh/MocA family.</text>
</comment>
<dbReference type="InterPro" id="IPR011701">
    <property type="entry name" value="MFS"/>
</dbReference>
<evidence type="ECO:0000256" key="2">
    <source>
        <dbReference type="ARBA" id="ARBA00010928"/>
    </source>
</evidence>
<dbReference type="SUPFAM" id="SSF51735">
    <property type="entry name" value="NAD(P)-binding Rossmann-fold domains"/>
    <property type="match status" value="1"/>
</dbReference>
<feature type="transmembrane region" description="Helical" evidence="4">
    <location>
        <begin position="228"/>
        <end position="248"/>
    </location>
</feature>
<feature type="domain" description="GFO/IDH/MocA-like oxidoreductase" evidence="6">
    <location>
        <begin position="426"/>
        <end position="545"/>
    </location>
</feature>
<dbReference type="InterPro" id="IPR036259">
    <property type="entry name" value="MFS_trans_sf"/>
</dbReference>
<proteinExistence type="inferred from homology"/>
<evidence type="ECO:0000259" key="6">
    <source>
        <dbReference type="Pfam" id="PF22725"/>
    </source>
</evidence>
<dbReference type="Gene3D" id="3.30.360.10">
    <property type="entry name" value="Dihydrodipicolinate Reductase, domain 2"/>
    <property type="match status" value="1"/>
</dbReference>
<keyword evidence="8" id="KW-1185">Reference proteome</keyword>
<dbReference type="SUPFAM" id="SSF55347">
    <property type="entry name" value="Glyceraldehyde-3-phosphate dehydrogenase-like, C-terminal domain"/>
    <property type="match status" value="1"/>
</dbReference>
<dbReference type="Pfam" id="PF22725">
    <property type="entry name" value="GFO_IDH_MocA_C3"/>
    <property type="match status" value="1"/>
</dbReference>
<feature type="transmembrane region" description="Helical" evidence="4">
    <location>
        <begin position="83"/>
        <end position="101"/>
    </location>
</feature>
<dbReference type="Proteomes" id="UP000054383">
    <property type="component" value="Unassembled WGS sequence"/>
</dbReference>
<dbReference type="GO" id="GO:0006740">
    <property type="term" value="P:NADPH regeneration"/>
    <property type="evidence" value="ECO:0007669"/>
    <property type="project" value="TreeGrafter"/>
</dbReference>
<sequence length="1009" mass="111732">MKRGYRGFYGHFPGCIGQTCPQPVRFSLTACATVPSLFVFLTQNPSGFNEEAQKKWSHDNAGVTPGIYTICVFAVEPAKRATYIGFIGMSYGVAAVAGPLVGGALTDAATWKWCFYINLLVGGLAVFVILLTFKMPAAAKRVDATLREKLLPSISKASTTATDIAAPYLVTSSVVITISAGLLYTLDIGTSTGKWVGYQILAGFGYGIGLQTPLVIAQSSDIAPVTAIIIFTRTIGAPFLVAAVQSAFDNQFMHKAASTAPSVDPALLTVTGAATLRQIFSGGELDGVLRAYAWGIKGKRHVHTLLYRVPRAQLVAVCSSEPSEVVWAQQNEEYRDFKIAVYDKYDDMLNHPELQAVWVSSSTDAHAPHTLGAIEKGLHVLCEKPLGHSLKEAQSVVETAKKHPELKVMAGFSRRFDASYRDAAFKIFDGQAVGVPFIVRSNTCDLLDDTGFFVRYAARNGGIFVDCAIHDIDLSLWYLENPVPKACWTTGTLQHHPELEALSDVDNAVGIVEYWGGKIAYFYCSRTQAHGHDVCTEITGTHGKVMVNVMPKSNNIVLADKLGMRNEVQPEYWQRFEDAFATEANEFTRSILKDEPAPLPLETGIKVMQIGRALQDALLSGEVYVQLADDLPKVMNKDPNADVAWQEAWIASVFSEEPCFVKDPRQIMTISFQLSRVGHLVQYKTPRGIEYNGFLLPDLTTSTAVEYMLQCIPALLEFHGIEDKEEQENIMAAAVILRQYEELEEDEIESDSGAHRNAGLYPHRQANFLGVTQAIIETTASTSMPGGLPNAIYWMAVRQEIYYSLTRERCLRIGLEPRVSRGCSAANTLVMHAGNVTKWRWGDKSLQEWERLNMEQQQLADEYLKNFVPLLDRKADKSKGEIFPTVWYSSESQMTGAQHFELARMIMVAENPNLENAPQYRSAHRKAEAQVRSIIFRLCGIAIGHSKSRPALINAAISIMLYGEYFTDQSERSAVVGIIDKLNSMHAWPMKKPYQVLKSRWELTDNGGY</sequence>
<evidence type="ECO:0000256" key="1">
    <source>
        <dbReference type="ARBA" id="ARBA00004141"/>
    </source>
</evidence>
<dbReference type="Gene3D" id="1.20.1250.20">
    <property type="entry name" value="MFS general substrate transporter like domains"/>
    <property type="match status" value="1"/>
</dbReference>
<protein>
    <submittedName>
        <fullName evidence="7">Inositol 2-dehydrogenase</fullName>
    </submittedName>
</protein>
<dbReference type="InterPro" id="IPR055170">
    <property type="entry name" value="GFO_IDH_MocA-like_dom"/>
</dbReference>
<dbReference type="PANTHER" id="PTHR42840:SF3">
    <property type="entry name" value="BINDING ROSSMANN FOLD OXIDOREDUCTASE, PUTATIVE (AFU_ORTHOLOGUE AFUA_2G10240)-RELATED"/>
    <property type="match status" value="1"/>
</dbReference>
<dbReference type="PANTHER" id="PTHR42840">
    <property type="entry name" value="NAD(P)-BINDING ROSSMANN-FOLD SUPERFAMILY PROTEIN-RELATED"/>
    <property type="match status" value="1"/>
</dbReference>
<gene>
    <name evidence="7" type="ORF">PISL3812_06034</name>
</gene>
<dbReference type="GO" id="GO:0022857">
    <property type="term" value="F:transmembrane transporter activity"/>
    <property type="evidence" value="ECO:0007669"/>
    <property type="project" value="InterPro"/>
</dbReference>
<evidence type="ECO:0000259" key="5">
    <source>
        <dbReference type="Pfam" id="PF01408"/>
    </source>
</evidence>
<dbReference type="SUPFAM" id="SSF103473">
    <property type="entry name" value="MFS general substrate transporter"/>
    <property type="match status" value="1"/>
</dbReference>
<keyword evidence="3" id="KW-0560">Oxidoreductase</keyword>
<dbReference type="OrthoDB" id="4525710at2759"/>
<evidence type="ECO:0000313" key="7">
    <source>
        <dbReference type="EMBL" id="CRG88999.1"/>
    </source>
</evidence>
<keyword evidence="4" id="KW-0472">Membrane</keyword>
<organism evidence="7 8">
    <name type="scientific">Talaromyces islandicus</name>
    <name type="common">Penicillium islandicum</name>
    <dbReference type="NCBI Taxonomy" id="28573"/>
    <lineage>
        <taxon>Eukaryota</taxon>
        <taxon>Fungi</taxon>
        <taxon>Dikarya</taxon>
        <taxon>Ascomycota</taxon>
        <taxon>Pezizomycotina</taxon>
        <taxon>Eurotiomycetes</taxon>
        <taxon>Eurotiomycetidae</taxon>
        <taxon>Eurotiales</taxon>
        <taxon>Trichocomaceae</taxon>
        <taxon>Talaromyces</taxon>
        <taxon>Talaromyces sect. Islandici</taxon>
    </lineage>
</organism>
<reference evidence="7 8" key="1">
    <citation type="submission" date="2015-04" db="EMBL/GenBank/DDBJ databases">
        <authorList>
            <person name="Syromyatnikov M.Y."/>
            <person name="Popov V.N."/>
        </authorList>
    </citation>
    <scope>NUCLEOTIDE SEQUENCE [LARGE SCALE GENOMIC DNA]</scope>
    <source>
        <strain evidence="7">WF-38-12</strain>
    </source>
</reference>
<evidence type="ECO:0000256" key="3">
    <source>
        <dbReference type="ARBA" id="ARBA00023002"/>
    </source>
</evidence>
<dbReference type="EMBL" id="CVMT01000005">
    <property type="protein sequence ID" value="CRG88999.1"/>
    <property type="molecule type" value="Genomic_DNA"/>
</dbReference>
<evidence type="ECO:0000256" key="4">
    <source>
        <dbReference type="SAM" id="Phobius"/>
    </source>
</evidence>
<feature type="transmembrane region" description="Helical" evidence="4">
    <location>
        <begin position="165"/>
        <end position="184"/>
    </location>
</feature>
<dbReference type="Pfam" id="PF01408">
    <property type="entry name" value="GFO_IDH_MocA"/>
    <property type="match status" value="1"/>
</dbReference>
<dbReference type="Gene3D" id="3.40.50.720">
    <property type="entry name" value="NAD(P)-binding Rossmann-like Domain"/>
    <property type="match status" value="1"/>
</dbReference>
<keyword evidence="4" id="KW-1133">Transmembrane helix</keyword>
<feature type="transmembrane region" description="Helical" evidence="4">
    <location>
        <begin position="196"/>
        <end position="216"/>
    </location>
</feature>
<dbReference type="GO" id="GO:0000166">
    <property type="term" value="F:nucleotide binding"/>
    <property type="evidence" value="ECO:0007669"/>
    <property type="project" value="InterPro"/>
</dbReference>
<dbReference type="AlphaFoldDB" id="A0A0U1M0D7"/>
<dbReference type="GO" id="GO:0005737">
    <property type="term" value="C:cytoplasm"/>
    <property type="evidence" value="ECO:0007669"/>
    <property type="project" value="TreeGrafter"/>
</dbReference>
<feature type="transmembrane region" description="Helical" evidence="4">
    <location>
        <begin position="113"/>
        <end position="133"/>
    </location>
</feature>
<feature type="domain" description="Gfo/Idh/MocA-like oxidoreductase N-terminal" evidence="5">
    <location>
        <begin position="296"/>
        <end position="410"/>
    </location>
</feature>
<accession>A0A0U1M0D7</accession>
<name>A0A0U1M0D7_TALIS</name>